<dbReference type="Gene3D" id="2.60.420.10">
    <property type="entry name" value="Maltose phosphorylase, domain 3"/>
    <property type="match status" value="1"/>
</dbReference>
<accession>C0EH55</accession>
<sequence length="1566" mass="169716">MRCGKLEDVLSRFKSMANQKKGGNRSIYFRARKKKRRVKQMKSKFIMKLAAVCVSATMFATMMVPSVSAIANTSITSAYSSATEILNLKTNNYTIPLTVEDANPVFSWEMDSNLIGQQQKAYQIVVTRESDGKVVWDSGKVEESKSNDISYQGEALTAETAYSWDLIVWDAFGQSYTRETRFETGLMDPTLDAWDGAQFVGTNELTLDAASAMLYAIQADVEILSGTKASLVFGADDYRLNNQFQNVWNAEGENYVRVEIDVTNVSDNGGAVLNLYKQGYGTNDAEEVLQRSVNIPANVINSENQYGPHTIRISVETGSITVNIDGTNVGSRLSVSSLSTGNNFNTYPNLASVGFAADAGEEIEVTNYQILSTGRTDADNNVVFGQNTGATYSIFRGLDGVTVTNNGNRIRVLGGADGVLSYADPSYGSLNMVRNTFTTDTSKKVVGAKMYVTAMGIYEMYINGERMMAENADGEKVADWFNPADSQYRDTLCYHAYDVTDMISDGENAMGAILGGGWYTGYQTFTPSNLNFFGNTEALLAKLVITYDDGTTGTVVTNPETWEMFNDGPIEFSGFFQGERYNANKEAAISVDGNVNGWATTAYDSSAWTQCENVEPREWIDFDIVGRYETPIREYERLDTTRILNTHSEDNTTYTYDMGVAMVGVPSVTIPAGSLKEGDTVIFRYGEDIYPGNEDSQNTNEYYTGLYGPEGTFRKGVAGRVLHDTYRAALATDFYTASKEDETRDVVIEPSFTFRGYRYVQITVPSRTEALPAENVKGVVISSIDQLDGTYNATTTDDTLTGYVNQLFKNIQRSQLGNFMSIPTDCPQRNERMGWTGDAQAFSRTSTYNADTLNFFRQWMVALRNDQGGNGSIGSTVPEFSTSDPKENTTSFADGTTWAAAICMVPWQMYTQFGDTVIVEENMDAMKLWLDGMDSYDFDEEHTYLSSRTSGLADWLSVDGKTSSDIVNNAIYIYMMEVTAEMARAIGRTDIADELQTRHDLAKAEWNDVYFDAELGMTTDRNGNVMDSQASYATPLNFNCFSDENKEVAAARLAVIAADPNQSGGGAGVIAGSSGPGGGGGNKVDCPAYSITTGFSGTPNILPALTRNGYIDEAYNMFTCTDYASWLYSVKMGATTMWERWNSYELAFQDNGNSSMNSFNHFALGSVGSWLYEYQLGITTDHANGAAGYQDFVLQPLAGGNFTALEGSYESNYGTIESSWTADAGTITSYSATVPANTSATLYLPADASVVENFENITGVTYTGMTTRNGVSVATFRLASGSYDFAVADGTLTASVADDYVVAAEADKSILNDVIAYAEAQKADASYESVIPMVKETFEAALAEAKAVAADALATDDAVFDAWVTLMGEIHKLGFVQGDKTSLAKLISAAGTIEANLDNYIEAGKAEFVSALAAARSVYADENALQSEVDPAATALLDAMVTLRLKADKSLLEQTMTIAASIDITAYTDETIAAFNAASDNANAVYANEAATQDEVDKAQQDLQAAIDGLKAVETAAETGVSVAGDKTVTTGSGNTKTGESQAAAMAMTTLVLAAAAFALSKKKKR</sequence>
<dbReference type="SUPFAM" id="SSF48208">
    <property type="entry name" value="Six-hairpin glycosidases"/>
    <property type="match status" value="1"/>
</dbReference>
<keyword evidence="3" id="KW-0378">Hydrolase</keyword>
<evidence type="ECO:0000259" key="6">
    <source>
        <dbReference type="Pfam" id="PF08531"/>
    </source>
</evidence>
<feature type="domain" description="Alpha-L-rhamnosidase six-hairpin glycosidase" evidence="7">
    <location>
        <begin position="1083"/>
        <end position="1174"/>
    </location>
</feature>
<keyword evidence="4" id="KW-0812">Transmembrane</keyword>
<dbReference type="GO" id="GO:0030596">
    <property type="term" value="F:alpha-L-rhamnosidase activity"/>
    <property type="evidence" value="ECO:0007669"/>
    <property type="project" value="UniProtKB-EC"/>
</dbReference>
<dbReference type="PANTHER" id="PTHR33307">
    <property type="entry name" value="ALPHA-RHAMNOSIDASE (EUROFUNG)"/>
    <property type="match status" value="1"/>
</dbReference>
<dbReference type="Gene3D" id="1.20.1270.90">
    <property type="entry name" value="AF1782-like"/>
    <property type="match status" value="2"/>
</dbReference>
<feature type="domain" description="Alpha-L-rhamnosidase six-hairpin glycosidase" evidence="7">
    <location>
        <begin position="803"/>
        <end position="1056"/>
    </location>
</feature>
<protein>
    <recommendedName>
        <fullName evidence="2">alpha-L-rhamnosidase</fullName>
        <ecNumber evidence="2">3.2.1.40</ecNumber>
    </recommendedName>
</protein>
<feature type="transmembrane region" description="Helical" evidence="4">
    <location>
        <begin position="1543"/>
        <end position="1560"/>
    </location>
</feature>
<dbReference type="eggNOG" id="COG1538">
    <property type="taxonomic scope" value="Bacteria"/>
</dbReference>
<evidence type="ECO:0000259" key="5">
    <source>
        <dbReference type="Pfam" id="PF05592"/>
    </source>
</evidence>
<proteinExistence type="predicted"/>
<reference evidence="9 10" key="2">
    <citation type="submission" date="2009-02" db="EMBL/GenBank/DDBJ databases">
        <title>Draft genome sequence of Clostridium methylpentosum (DSM 5476).</title>
        <authorList>
            <person name="Sudarsanam P."/>
            <person name="Ley R."/>
            <person name="Guruge J."/>
            <person name="Turnbaugh P.J."/>
            <person name="Mahowald M."/>
            <person name="Liep D."/>
            <person name="Gordon J."/>
        </authorList>
    </citation>
    <scope>NUCLEOTIDE SEQUENCE [LARGE SCALE GENOMIC DNA]</scope>
    <source>
        <strain evidence="9 10">DSM 5476</strain>
    </source>
</reference>
<dbReference type="Pfam" id="PF07554">
    <property type="entry name" value="FIVAR"/>
    <property type="match status" value="3"/>
</dbReference>
<keyword evidence="4" id="KW-0472">Membrane</keyword>
<comment type="catalytic activity">
    <reaction evidence="1">
        <text>Hydrolysis of terminal non-reducing alpha-L-rhamnose residues in alpha-L-rhamnosides.</text>
        <dbReference type="EC" id="3.2.1.40"/>
    </reaction>
</comment>
<evidence type="ECO:0000259" key="8">
    <source>
        <dbReference type="Pfam" id="PF17390"/>
    </source>
</evidence>
<dbReference type="eggNOG" id="COG3408">
    <property type="taxonomic scope" value="Bacteria"/>
</dbReference>
<keyword evidence="4" id="KW-1133">Transmembrane helix</keyword>
<feature type="domain" description="Alpha-L-rhamnosidase concanavalin-like" evidence="5">
    <location>
        <begin position="651"/>
        <end position="781"/>
    </location>
</feature>
<reference evidence="9 10" key="1">
    <citation type="submission" date="2009-01" db="EMBL/GenBank/DDBJ databases">
        <authorList>
            <person name="Fulton L."/>
            <person name="Clifton S."/>
            <person name="Fulton B."/>
            <person name="Xu J."/>
            <person name="Minx P."/>
            <person name="Pepin K.H."/>
            <person name="Johnson M."/>
            <person name="Bhonagiri V."/>
            <person name="Nash W.E."/>
            <person name="Mardis E.R."/>
            <person name="Wilson R.K."/>
        </authorList>
    </citation>
    <scope>NUCLEOTIDE SEQUENCE [LARGE SCALE GENOMIC DNA]</scope>
    <source>
        <strain evidence="9 10">DSM 5476</strain>
    </source>
</reference>
<feature type="domain" description="Bacterial alpha-L-rhamnosidase N-terminal" evidence="6">
    <location>
        <begin position="443"/>
        <end position="616"/>
    </location>
</feature>
<dbReference type="GO" id="GO:0005975">
    <property type="term" value="P:carbohydrate metabolic process"/>
    <property type="evidence" value="ECO:0007669"/>
    <property type="project" value="InterPro"/>
</dbReference>
<evidence type="ECO:0000256" key="3">
    <source>
        <dbReference type="ARBA" id="ARBA00022801"/>
    </source>
</evidence>
<dbReference type="InterPro" id="IPR008928">
    <property type="entry name" value="6-hairpin_glycosidase_sf"/>
</dbReference>
<dbReference type="Pfam" id="PF17390">
    <property type="entry name" value="Bac_rhamnosid_C"/>
    <property type="match status" value="1"/>
</dbReference>
<dbReference type="STRING" id="537013.CLOSTMETH_03255"/>
<gene>
    <name evidence="9" type="ORF">CLOSTMETH_03255</name>
</gene>
<evidence type="ECO:0000313" key="10">
    <source>
        <dbReference type="Proteomes" id="UP000003340"/>
    </source>
</evidence>
<organism evidence="9 10">
    <name type="scientific">[Clostridium] methylpentosum DSM 5476</name>
    <dbReference type="NCBI Taxonomy" id="537013"/>
    <lineage>
        <taxon>Bacteria</taxon>
        <taxon>Bacillati</taxon>
        <taxon>Bacillota</taxon>
        <taxon>Clostridia</taxon>
        <taxon>Eubacteriales</taxon>
        <taxon>Oscillospiraceae</taxon>
        <taxon>Oscillospiraceae incertae sedis</taxon>
    </lineage>
</organism>
<keyword evidence="10" id="KW-1185">Reference proteome</keyword>
<evidence type="ECO:0000256" key="2">
    <source>
        <dbReference type="ARBA" id="ARBA00012652"/>
    </source>
</evidence>
<dbReference type="Gene3D" id="2.60.120.260">
    <property type="entry name" value="Galactose-binding domain-like"/>
    <property type="match status" value="2"/>
</dbReference>
<evidence type="ECO:0000256" key="1">
    <source>
        <dbReference type="ARBA" id="ARBA00001445"/>
    </source>
</evidence>
<name>C0EH55_9FIRM</name>
<comment type="caution">
    <text evidence="9">The sequence shown here is derived from an EMBL/GenBank/DDBJ whole genome shotgun (WGS) entry which is preliminary data.</text>
</comment>
<dbReference type="Pfam" id="PF17389">
    <property type="entry name" value="Bac_rhamnosid6H"/>
    <property type="match status" value="2"/>
</dbReference>
<evidence type="ECO:0000256" key="4">
    <source>
        <dbReference type="SAM" id="Phobius"/>
    </source>
</evidence>
<dbReference type="EC" id="3.2.1.40" evidence="2"/>
<dbReference type="PANTHER" id="PTHR33307:SF6">
    <property type="entry name" value="ALPHA-RHAMNOSIDASE (EUROFUNG)-RELATED"/>
    <property type="match status" value="1"/>
</dbReference>
<feature type="domain" description="Alpha-L-rhamnosidase C-terminal" evidence="8">
    <location>
        <begin position="1185"/>
        <end position="1251"/>
    </location>
</feature>
<dbReference type="Pfam" id="PF25788">
    <property type="entry name" value="Ig_Rha78A_N"/>
    <property type="match status" value="1"/>
</dbReference>
<dbReference type="Pfam" id="PF05592">
    <property type="entry name" value="Bac_rhamnosid"/>
    <property type="match status" value="1"/>
</dbReference>
<dbReference type="InterPro" id="IPR035398">
    <property type="entry name" value="Bac_rhamnosid_C"/>
</dbReference>
<dbReference type="HOGENOM" id="CLU_002926_3_1_9"/>
<evidence type="ECO:0000259" key="7">
    <source>
        <dbReference type="Pfam" id="PF17389"/>
    </source>
</evidence>
<evidence type="ECO:0000313" key="9">
    <source>
        <dbReference type="EMBL" id="EEG29142.1"/>
    </source>
</evidence>
<dbReference type="InterPro" id="IPR035396">
    <property type="entry name" value="Bac_rhamnosid6H"/>
</dbReference>
<dbReference type="InterPro" id="IPR016007">
    <property type="entry name" value="Alpha_rhamnosid"/>
</dbReference>
<dbReference type="Proteomes" id="UP000003340">
    <property type="component" value="Unassembled WGS sequence"/>
</dbReference>
<dbReference type="InterPro" id="IPR013737">
    <property type="entry name" value="Bac_rhamnosid_N"/>
</dbReference>
<dbReference type="Gene3D" id="2.60.40.10">
    <property type="entry name" value="Immunoglobulins"/>
    <property type="match status" value="1"/>
</dbReference>
<dbReference type="EMBL" id="ACEC01000115">
    <property type="protein sequence ID" value="EEG29142.1"/>
    <property type="molecule type" value="Genomic_DNA"/>
</dbReference>
<dbReference type="Gene3D" id="1.50.10.10">
    <property type="match status" value="1"/>
</dbReference>
<dbReference type="InterPro" id="IPR012341">
    <property type="entry name" value="6hp_glycosidase-like_sf"/>
</dbReference>
<dbReference type="InterPro" id="IPR013783">
    <property type="entry name" value="Ig-like_fold"/>
</dbReference>
<dbReference type="Pfam" id="PF08531">
    <property type="entry name" value="Bac_rhamnosid_N"/>
    <property type="match status" value="1"/>
</dbReference>
<dbReference type="InterPro" id="IPR008902">
    <property type="entry name" value="Rhamnosid_concanavalin"/>
</dbReference>